<keyword evidence="1" id="KW-0489">Methyltransferase</keyword>
<dbReference type="SUPFAM" id="SSF53335">
    <property type="entry name" value="S-adenosyl-L-methionine-dependent methyltransferases"/>
    <property type="match status" value="1"/>
</dbReference>
<name>A0A0F9FNJ7_9ZZZZ</name>
<gene>
    <name evidence="3" type="ORF">LCGC14_1928970</name>
</gene>
<evidence type="ECO:0008006" key="4">
    <source>
        <dbReference type="Google" id="ProtNLM"/>
    </source>
</evidence>
<dbReference type="AlphaFoldDB" id="A0A0F9FNJ7"/>
<dbReference type="EMBL" id="LAZR01020683">
    <property type="protein sequence ID" value="KKL88009.1"/>
    <property type="molecule type" value="Genomic_DNA"/>
</dbReference>
<evidence type="ECO:0000313" key="3">
    <source>
        <dbReference type="EMBL" id="KKL88009.1"/>
    </source>
</evidence>
<evidence type="ECO:0000256" key="2">
    <source>
        <dbReference type="ARBA" id="ARBA00022679"/>
    </source>
</evidence>
<protein>
    <recommendedName>
        <fullName evidence="4">DNA methylase N-4/N-6 domain-containing protein</fullName>
    </recommendedName>
</protein>
<dbReference type="GO" id="GO:0032259">
    <property type="term" value="P:methylation"/>
    <property type="evidence" value="ECO:0007669"/>
    <property type="project" value="UniProtKB-KW"/>
</dbReference>
<dbReference type="InterPro" id="IPR029063">
    <property type="entry name" value="SAM-dependent_MTases_sf"/>
</dbReference>
<dbReference type="InterPro" id="IPR001091">
    <property type="entry name" value="RM_Methyltransferase"/>
</dbReference>
<comment type="caution">
    <text evidence="3">The sequence shown here is derived from an EMBL/GenBank/DDBJ whole genome shotgun (WGS) entry which is preliminary data.</text>
</comment>
<proteinExistence type="predicted"/>
<reference evidence="3" key="1">
    <citation type="journal article" date="2015" name="Nature">
        <title>Complex archaea that bridge the gap between prokaryotes and eukaryotes.</title>
        <authorList>
            <person name="Spang A."/>
            <person name="Saw J.H."/>
            <person name="Jorgensen S.L."/>
            <person name="Zaremba-Niedzwiedzka K."/>
            <person name="Martijn J."/>
            <person name="Lind A.E."/>
            <person name="van Eijk R."/>
            <person name="Schleper C."/>
            <person name="Guy L."/>
            <person name="Ettema T.J."/>
        </authorList>
    </citation>
    <scope>NUCLEOTIDE SEQUENCE</scope>
</reference>
<dbReference type="PROSITE" id="PS00092">
    <property type="entry name" value="N6_MTASE"/>
    <property type="match status" value="1"/>
</dbReference>
<dbReference type="PRINTS" id="PR00508">
    <property type="entry name" value="S21N4MTFRASE"/>
</dbReference>
<dbReference type="GO" id="GO:0003677">
    <property type="term" value="F:DNA binding"/>
    <property type="evidence" value="ECO:0007669"/>
    <property type="project" value="InterPro"/>
</dbReference>
<accession>A0A0F9FNJ7</accession>
<keyword evidence="2" id="KW-0808">Transferase</keyword>
<organism evidence="3">
    <name type="scientific">marine sediment metagenome</name>
    <dbReference type="NCBI Taxonomy" id="412755"/>
    <lineage>
        <taxon>unclassified sequences</taxon>
        <taxon>metagenomes</taxon>
        <taxon>ecological metagenomes</taxon>
    </lineage>
</organism>
<evidence type="ECO:0000256" key="1">
    <source>
        <dbReference type="ARBA" id="ARBA00022603"/>
    </source>
</evidence>
<dbReference type="GO" id="GO:0008170">
    <property type="term" value="F:N-methyltransferase activity"/>
    <property type="evidence" value="ECO:0007669"/>
    <property type="project" value="InterPro"/>
</dbReference>
<sequence>FKLDRPAWNSELMQVAGLSLPDTLAKRKREVIEIRATIKELKDESIDLLITDPPFAVPEIVAVSRKSSSMTYNFTYTNVGDEDTLYNTYNVLIPELYRVLKPGAHFYMFFGHAWYPYLVINFR</sequence>
<dbReference type="InterPro" id="IPR002052">
    <property type="entry name" value="DNA_methylase_N6_adenine_CS"/>
</dbReference>
<dbReference type="Gene3D" id="3.40.50.150">
    <property type="entry name" value="Vaccinia Virus protein VP39"/>
    <property type="match status" value="1"/>
</dbReference>
<feature type="non-terminal residue" evidence="3">
    <location>
        <position position="1"/>
    </location>
</feature>